<dbReference type="EMBL" id="JAVDXZ010000001">
    <property type="protein sequence ID" value="MDR7330341.1"/>
    <property type="molecule type" value="Genomic_DNA"/>
</dbReference>
<dbReference type="RefSeq" id="WP_290195930.1">
    <property type="nucleotide sequence ID" value="NZ_CP047654.1"/>
</dbReference>
<protein>
    <submittedName>
        <fullName evidence="2">ABC-2 type transport system permease protein</fullName>
    </submittedName>
</protein>
<proteinExistence type="predicted"/>
<comment type="caution">
    <text evidence="2">The sequence shown here is derived from an EMBL/GenBank/DDBJ whole genome shotgun (WGS) entry which is preliminary data.</text>
</comment>
<feature type="transmembrane region" description="Helical" evidence="1">
    <location>
        <begin position="101"/>
        <end position="122"/>
    </location>
</feature>
<evidence type="ECO:0000256" key="1">
    <source>
        <dbReference type="SAM" id="Phobius"/>
    </source>
</evidence>
<evidence type="ECO:0000313" key="2">
    <source>
        <dbReference type="EMBL" id="MDR7330341.1"/>
    </source>
</evidence>
<feature type="transmembrane region" description="Helical" evidence="1">
    <location>
        <begin position="175"/>
        <end position="193"/>
    </location>
</feature>
<accession>A0ABU1ZZL7</accession>
<feature type="transmembrane region" description="Helical" evidence="1">
    <location>
        <begin position="147"/>
        <end position="168"/>
    </location>
</feature>
<keyword evidence="1" id="KW-0472">Membrane</keyword>
<name>A0ABU1ZZL7_9CORY</name>
<feature type="transmembrane region" description="Helical" evidence="1">
    <location>
        <begin position="224"/>
        <end position="246"/>
    </location>
</feature>
<sequence>MFHHTLLSEWTKLRTTASFWWTTGLVLLVSIGWAGLLATFTPDGPGAFMTPDLAHSGFLVFGVPVIMIQAIMVVTTEYRYGLPAANFLATPRRWQVALAKVVLYAVIAALLTLVCLTTSYWLSDLLAPASVSEWYRPFETDAARRYLWAYPTFMAVLVVFCQGLGLLLRQTAGTVALALIWYLGLEQAVRLIPRVGERILRYLPFENLNAVLVNMPVRGTEWDVWVSALIFLAWAVVAWVAGVVVLQRRDA</sequence>
<feature type="transmembrane region" description="Helical" evidence="1">
    <location>
        <begin position="20"/>
        <end position="38"/>
    </location>
</feature>
<reference evidence="2" key="1">
    <citation type="submission" date="2023-07" db="EMBL/GenBank/DDBJ databases">
        <title>Sequencing the genomes of 1000 actinobacteria strains.</title>
        <authorList>
            <person name="Klenk H.-P."/>
        </authorList>
    </citation>
    <scope>NUCLEOTIDE SEQUENCE</scope>
    <source>
        <strain evidence="2">DSM 107476</strain>
    </source>
</reference>
<dbReference type="Proteomes" id="UP001180840">
    <property type="component" value="Unassembled WGS sequence"/>
</dbReference>
<evidence type="ECO:0000313" key="3">
    <source>
        <dbReference type="Proteomes" id="UP001180840"/>
    </source>
</evidence>
<keyword evidence="3" id="KW-1185">Reference proteome</keyword>
<keyword evidence="1" id="KW-1133">Transmembrane helix</keyword>
<keyword evidence="1" id="KW-0812">Transmembrane</keyword>
<gene>
    <name evidence="2" type="ORF">J2S39_002017</name>
</gene>
<feature type="transmembrane region" description="Helical" evidence="1">
    <location>
        <begin position="58"/>
        <end position="80"/>
    </location>
</feature>
<organism evidence="2 3">
    <name type="scientific">Corynebacterium guangdongense</name>
    <dbReference type="NCBI Taxonomy" id="1783348"/>
    <lineage>
        <taxon>Bacteria</taxon>
        <taxon>Bacillati</taxon>
        <taxon>Actinomycetota</taxon>
        <taxon>Actinomycetes</taxon>
        <taxon>Mycobacteriales</taxon>
        <taxon>Corynebacteriaceae</taxon>
        <taxon>Corynebacterium</taxon>
    </lineage>
</organism>